<evidence type="ECO:0000256" key="2">
    <source>
        <dbReference type="SAM" id="Phobius"/>
    </source>
</evidence>
<dbReference type="EMBL" id="KY626326">
    <property type="protein sequence ID" value="ATP01453.1"/>
    <property type="molecule type" value="Genomic_DNA"/>
</dbReference>
<evidence type="ECO:0008006" key="4">
    <source>
        <dbReference type="Google" id="ProtNLM"/>
    </source>
</evidence>
<keyword evidence="2" id="KW-0812">Transmembrane</keyword>
<keyword evidence="2" id="KW-1133">Transmembrane helix</keyword>
<keyword evidence="2" id="KW-0472">Membrane</keyword>
<organism evidence="3">
    <name type="scientific">Ulva flexuosa</name>
    <dbReference type="NCBI Taxonomy" id="83791"/>
    <lineage>
        <taxon>Eukaryota</taxon>
        <taxon>Viridiplantae</taxon>
        <taxon>Chlorophyta</taxon>
        <taxon>core chlorophytes</taxon>
        <taxon>Ulvophyceae</taxon>
        <taxon>OUU clade</taxon>
        <taxon>Ulvales</taxon>
        <taxon>Ulvaceae</taxon>
        <taxon>Ulva</taxon>
    </lineage>
</organism>
<proteinExistence type="predicted"/>
<reference evidence="3" key="1">
    <citation type="submission" date="2017-02" db="EMBL/GenBank/DDBJ databases">
        <title>The complete mitochondrial genome sequence of the green macroalga Ulva flexuosa.</title>
        <authorList>
            <person name="Liu F."/>
        </authorList>
    </citation>
    <scope>NUCLEOTIDE SEQUENCE</scope>
</reference>
<evidence type="ECO:0000313" key="3">
    <source>
        <dbReference type="EMBL" id="ATP01453.1"/>
    </source>
</evidence>
<name>A0A3S6PAD0_9CHLO</name>
<gene>
    <name evidence="3" type="primary">orf297</name>
</gene>
<feature type="coiled-coil region" evidence="1">
    <location>
        <begin position="253"/>
        <end position="280"/>
    </location>
</feature>
<keyword evidence="3" id="KW-0496">Mitochondrion</keyword>
<feature type="transmembrane region" description="Helical" evidence="2">
    <location>
        <begin position="52"/>
        <end position="72"/>
    </location>
</feature>
<dbReference type="AlphaFoldDB" id="A0A3S6PAD0"/>
<accession>A0A3S6PAD0</accession>
<keyword evidence="1" id="KW-0175">Coiled coil</keyword>
<evidence type="ECO:0000256" key="1">
    <source>
        <dbReference type="SAM" id="Coils"/>
    </source>
</evidence>
<protein>
    <recommendedName>
        <fullName evidence="4">Transmembrane protein</fullName>
    </recommendedName>
</protein>
<feature type="transmembrane region" description="Helical" evidence="2">
    <location>
        <begin position="150"/>
        <end position="172"/>
    </location>
</feature>
<geneLocation type="mitochondrion" evidence="3"/>
<sequence length="297" mass="32850">MPIVLYYGVHTFILTICDLFYWDHDKVSAFIRKQTWVNKINLLENMLPKKNINAYILSSAASFCYSSLNLCVLLSYKTMAISEYIALGFTCTLLIFSGTITFALLVKYDDAGNVAFPGCLLIHYIIESYKRCENLISGNVDLKPKFTLKSLFFAIILVINGLGSTAFAASIIPEQPSSPIGEGQHLSRAAQVTRQTMSWTASEMAQGASEIPRNTTSSIGSLGTGAVGAGLYSAVTNHLESGQEEATPEQELVALQEKKLAQKDQRIAELEKALENQKNNSFFNRLLRCFRNNQSTT</sequence>
<feature type="transmembrane region" description="Helical" evidence="2">
    <location>
        <begin position="84"/>
        <end position="105"/>
    </location>
</feature>